<evidence type="ECO:0000313" key="15">
    <source>
        <dbReference type="Proteomes" id="UP000095300"/>
    </source>
</evidence>
<dbReference type="SMART" id="SM00868">
    <property type="entry name" value="zf-AD"/>
    <property type="match status" value="1"/>
</dbReference>
<evidence type="ECO:0000256" key="7">
    <source>
        <dbReference type="ARBA" id="ARBA00023163"/>
    </source>
</evidence>
<evidence type="ECO:0000313" key="14">
    <source>
        <dbReference type="EnsemblMetazoa" id="SCAU012657-PA"/>
    </source>
</evidence>
<evidence type="ECO:0008006" key="16">
    <source>
        <dbReference type="Google" id="ProtNLM"/>
    </source>
</evidence>
<evidence type="ECO:0000256" key="3">
    <source>
        <dbReference type="ARBA" id="ARBA00022737"/>
    </source>
</evidence>
<gene>
    <name evidence="14" type="primary">106085392</name>
</gene>
<keyword evidence="7" id="KW-0804">Transcription</keyword>
<evidence type="ECO:0000256" key="6">
    <source>
        <dbReference type="ARBA" id="ARBA00023015"/>
    </source>
</evidence>
<dbReference type="GO" id="GO:0008270">
    <property type="term" value="F:zinc ion binding"/>
    <property type="evidence" value="ECO:0007669"/>
    <property type="project" value="UniProtKB-UniRule"/>
</dbReference>
<dbReference type="VEuPathDB" id="VectorBase:SCAU012657"/>
<feature type="binding site" evidence="10">
    <location>
        <position position="64"/>
    </location>
    <ligand>
        <name>Zn(2+)</name>
        <dbReference type="ChEBI" id="CHEBI:29105"/>
    </ligand>
</feature>
<feature type="binding site" evidence="10">
    <location>
        <position position="15"/>
    </location>
    <ligand>
        <name>Zn(2+)</name>
        <dbReference type="ChEBI" id="CHEBI:29105"/>
    </ligand>
</feature>
<dbReference type="InterPro" id="IPR013087">
    <property type="entry name" value="Znf_C2H2_type"/>
</dbReference>
<feature type="domain" description="C2H2-type" evidence="12">
    <location>
        <begin position="487"/>
        <end position="514"/>
    </location>
</feature>
<feature type="binding site" evidence="10">
    <location>
        <position position="67"/>
    </location>
    <ligand>
        <name>Zn(2+)</name>
        <dbReference type="ChEBI" id="CHEBI:29105"/>
    </ligand>
</feature>
<dbReference type="PROSITE" id="PS50157">
    <property type="entry name" value="ZINC_FINGER_C2H2_2"/>
    <property type="match status" value="10"/>
</dbReference>
<evidence type="ECO:0000256" key="4">
    <source>
        <dbReference type="ARBA" id="ARBA00022771"/>
    </source>
</evidence>
<protein>
    <recommendedName>
        <fullName evidence="16">Protein krueppel</fullName>
    </recommendedName>
</protein>
<evidence type="ECO:0000256" key="8">
    <source>
        <dbReference type="ARBA" id="ARBA00023242"/>
    </source>
</evidence>
<dbReference type="InterPro" id="IPR012934">
    <property type="entry name" value="Znf_AD"/>
</dbReference>
<dbReference type="PANTHER" id="PTHR24399">
    <property type="entry name" value="ZINC FINGER AND BTB DOMAIN-CONTAINING"/>
    <property type="match status" value="1"/>
</dbReference>
<dbReference type="PROSITE" id="PS00028">
    <property type="entry name" value="ZINC_FINGER_C2H2_1"/>
    <property type="match status" value="8"/>
</dbReference>
<keyword evidence="4 9" id="KW-0863">Zinc-finger</keyword>
<dbReference type="GO" id="GO:0045893">
    <property type="term" value="P:positive regulation of DNA-templated transcription"/>
    <property type="evidence" value="ECO:0007669"/>
    <property type="project" value="UniProtKB-ARBA"/>
</dbReference>
<keyword evidence="15" id="KW-1185">Reference proteome</keyword>
<evidence type="ECO:0000259" key="12">
    <source>
        <dbReference type="PROSITE" id="PS50157"/>
    </source>
</evidence>
<name>A0A1I8Q080_STOCA</name>
<evidence type="ECO:0000256" key="2">
    <source>
        <dbReference type="ARBA" id="ARBA00022723"/>
    </source>
</evidence>
<evidence type="ECO:0000256" key="1">
    <source>
        <dbReference type="ARBA" id="ARBA00004123"/>
    </source>
</evidence>
<feature type="domain" description="C2H2-type" evidence="12">
    <location>
        <begin position="342"/>
        <end position="369"/>
    </location>
</feature>
<evidence type="ECO:0000259" key="13">
    <source>
        <dbReference type="PROSITE" id="PS51915"/>
    </source>
</evidence>
<dbReference type="SUPFAM" id="SSF57716">
    <property type="entry name" value="Glucocorticoid receptor-like (DNA-binding domain)"/>
    <property type="match status" value="1"/>
</dbReference>
<feature type="region of interest" description="Disordered" evidence="11">
    <location>
        <begin position="124"/>
        <end position="222"/>
    </location>
</feature>
<feature type="compositionally biased region" description="Basic and acidic residues" evidence="11">
    <location>
        <begin position="203"/>
        <end position="222"/>
    </location>
</feature>
<feature type="domain" description="C2H2-type" evidence="12">
    <location>
        <begin position="404"/>
        <end position="432"/>
    </location>
</feature>
<evidence type="ECO:0000256" key="10">
    <source>
        <dbReference type="PROSITE-ProRule" id="PRU01263"/>
    </source>
</evidence>
<dbReference type="Pfam" id="PF00096">
    <property type="entry name" value="zf-C2H2"/>
    <property type="match status" value="4"/>
</dbReference>
<dbReference type="EnsemblMetazoa" id="SCAU012657-RA">
    <property type="protein sequence ID" value="SCAU012657-PA"/>
    <property type="gene ID" value="SCAU012657"/>
</dbReference>
<feature type="domain" description="C2H2-type" evidence="12">
    <location>
        <begin position="313"/>
        <end position="341"/>
    </location>
</feature>
<dbReference type="STRING" id="35570.A0A1I8Q080"/>
<feature type="domain" description="C2H2-type" evidence="12">
    <location>
        <begin position="459"/>
        <end position="486"/>
    </location>
</feature>
<dbReference type="SUPFAM" id="SSF57667">
    <property type="entry name" value="beta-beta-alpha zinc fingers"/>
    <property type="match status" value="5"/>
</dbReference>
<feature type="domain" description="ZAD" evidence="13">
    <location>
        <begin position="13"/>
        <end position="91"/>
    </location>
</feature>
<feature type="domain" description="C2H2-type" evidence="12">
    <location>
        <begin position="246"/>
        <end position="269"/>
    </location>
</feature>
<keyword evidence="5 10" id="KW-0862">Zinc</keyword>
<dbReference type="Pfam" id="PF07776">
    <property type="entry name" value="zf-AD"/>
    <property type="match status" value="1"/>
</dbReference>
<keyword evidence="8" id="KW-0539">Nucleus</keyword>
<feature type="compositionally biased region" description="Acidic residues" evidence="11">
    <location>
        <begin position="129"/>
        <end position="167"/>
    </location>
</feature>
<evidence type="ECO:0000256" key="11">
    <source>
        <dbReference type="SAM" id="MobiDB-lite"/>
    </source>
</evidence>
<dbReference type="FunFam" id="3.30.160.60:FF:001732">
    <property type="entry name" value="Zgc:162936"/>
    <property type="match status" value="1"/>
</dbReference>
<dbReference type="GO" id="GO:0001227">
    <property type="term" value="F:DNA-binding transcription repressor activity, RNA polymerase II-specific"/>
    <property type="evidence" value="ECO:0007669"/>
    <property type="project" value="TreeGrafter"/>
</dbReference>
<keyword evidence="3" id="KW-0677">Repeat</keyword>
<feature type="domain" description="C2H2-type" evidence="12">
    <location>
        <begin position="515"/>
        <end position="542"/>
    </location>
</feature>
<organism evidence="14 15">
    <name type="scientific">Stomoxys calcitrans</name>
    <name type="common">Stable fly</name>
    <name type="synonym">Conops calcitrans</name>
    <dbReference type="NCBI Taxonomy" id="35570"/>
    <lineage>
        <taxon>Eukaryota</taxon>
        <taxon>Metazoa</taxon>
        <taxon>Ecdysozoa</taxon>
        <taxon>Arthropoda</taxon>
        <taxon>Hexapoda</taxon>
        <taxon>Insecta</taxon>
        <taxon>Pterygota</taxon>
        <taxon>Neoptera</taxon>
        <taxon>Endopterygota</taxon>
        <taxon>Diptera</taxon>
        <taxon>Brachycera</taxon>
        <taxon>Muscomorpha</taxon>
        <taxon>Muscoidea</taxon>
        <taxon>Muscidae</taxon>
        <taxon>Stomoxys</taxon>
    </lineage>
</organism>
<dbReference type="InterPro" id="IPR036236">
    <property type="entry name" value="Znf_C2H2_sf"/>
</dbReference>
<dbReference type="GO" id="GO:0000978">
    <property type="term" value="F:RNA polymerase II cis-regulatory region sequence-specific DNA binding"/>
    <property type="evidence" value="ECO:0007669"/>
    <property type="project" value="TreeGrafter"/>
</dbReference>
<feature type="binding site" evidence="10">
    <location>
        <position position="18"/>
    </location>
    <ligand>
        <name>Zn(2+)</name>
        <dbReference type="ChEBI" id="CHEBI:29105"/>
    </ligand>
</feature>
<feature type="domain" description="C2H2-type" evidence="12">
    <location>
        <begin position="543"/>
        <end position="567"/>
    </location>
</feature>
<keyword evidence="2 10" id="KW-0479">Metal-binding</keyword>
<keyword evidence="6" id="KW-0805">Transcription regulation</keyword>
<dbReference type="SMART" id="SM00355">
    <property type="entry name" value="ZnF_C2H2"/>
    <property type="match status" value="10"/>
</dbReference>
<sequence length="567" mass="67250">MQQVVKMSLELASTCRTCLDEDSRYYQLEDYVDEHHTILEMLHEVLPQIKIKDESGIEFSSLICETCVDKLVTSFMFQRLCIDTDSRLRQMLLHPVEEVVVEQQSDCDEPLLEEESLQEHIEIEIKNECDDDEVDDDDDDYDYENYDFDEDRIAEIDGEEFGEDEERNDISSGEENYIQEEDEDWKDSDGEEEEENLLPEMTNDEKEAKDSLKPPETKTEQEILEEKASKLSIPFQIIKIHEYKRFTCTECEKIYDRISRVEQHMNKKHKFSLKDVKLYIRYVESKLNETNIENYTESPYKTKRTSFGSNRHFPCEICGKVFDGYTRLQRHEASVHSTDKPHICNICLRGCASQDSLRRHQKVHFKKEDDDTGEGLKCPYCSKRFTSKNELAAHRLTHASNCKFVCKICKRKYMTLRTLCDHIKRTHPNKTFPCKQCDRKFPLKEQLSRHMHSHRKVELYCSICEKEFTSELAVKEHMYIHTGENPYLCPKCGKGFKYSSSLRKHIARHSDQLIFECPFCERKFKCREDVNAHKKLHLNDKPFKCCKCGIRFTKRYHLRRHRKLICT</sequence>
<comment type="subcellular location">
    <subcellularLocation>
        <location evidence="1">Nucleus</location>
    </subcellularLocation>
</comment>
<dbReference type="Pfam" id="PF13894">
    <property type="entry name" value="zf-C2H2_4"/>
    <property type="match status" value="1"/>
</dbReference>
<dbReference type="GO" id="GO:0005694">
    <property type="term" value="C:chromosome"/>
    <property type="evidence" value="ECO:0007669"/>
    <property type="project" value="UniProtKB-ARBA"/>
</dbReference>
<accession>A0A1I8Q080</accession>
<dbReference type="OrthoDB" id="8117402at2759"/>
<dbReference type="Proteomes" id="UP000095300">
    <property type="component" value="Unassembled WGS sequence"/>
</dbReference>
<dbReference type="Gene3D" id="3.30.160.60">
    <property type="entry name" value="Classic Zinc Finger"/>
    <property type="match status" value="6"/>
</dbReference>
<feature type="domain" description="C2H2-type" evidence="12">
    <location>
        <begin position="432"/>
        <end position="454"/>
    </location>
</feature>
<dbReference type="AlphaFoldDB" id="A0A1I8Q080"/>
<feature type="domain" description="C2H2-type" evidence="12">
    <location>
        <begin position="376"/>
        <end position="403"/>
    </location>
</feature>
<evidence type="ECO:0000256" key="9">
    <source>
        <dbReference type="PROSITE-ProRule" id="PRU00042"/>
    </source>
</evidence>
<proteinExistence type="predicted"/>
<dbReference type="PANTHER" id="PTHR24399:SF23">
    <property type="entry name" value="C2H2-TYPE DOMAIN-CONTAINING PROTEIN"/>
    <property type="match status" value="1"/>
</dbReference>
<reference evidence="14" key="1">
    <citation type="submission" date="2020-05" db="UniProtKB">
        <authorList>
            <consortium name="EnsemblMetazoa"/>
        </authorList>
    </citation>
    <scope>IDENTIFICATION</scope>
    <source>
        <strain evidence="14">USDA</strain>
    </source>
</reference>
<dbReference type="PROSITE" id="PS51915">
    <property type="entry name" value="ZAD"/>
    <property type="match status" value="1"/>
</dbReference>
<dbReference type="GO" id="GO:0005654">
    <property type="term" value="C:nucleoplasm"/>
    <property type="evidence" value="ECO:0007669"/>
    <property type="project" value="TreeGrafter"/>
</dbReference>
<evidence type="ECO:0000256" key="5">
    <source>
        <dbReference type="ARBA" id="ARBA00022833"/>
    </source>
</evidence>
<feature type="compositionally biased region" description="Acidic residues" evidence="11">
    <location>
        <begin position="177"/>
        <end position="197"/>
    </location>
</feature>